<dbReference type="Proteomes" id="UP000216752">
    <property type="component" value="Chromosome"/>
</dbReference>
<proteinExistence type="predicted"/>
<reference evidence="1" key="1">
    <citation type="submission" date="2024-05" db="EMBL/GenBank/DDBJ databases">
        <title>Isolation and characterization of Sporomusa carbonis sp. nov., a carboxydotrophic hydrogenogen in the genus of Sporomusa isolated from a charcoal burning pile.</title>
        <authorList>
            <person name="Boeer T."/>
            <person name="Rosenbaum F."/>
            <person name="Eysell L."/>
            <person name="Mueller V."/>
            <person name="Daniel R."/>
            <person name="Poehlein A."/>
        </authorList>
    </citation>
    <scope>NUCLEOTIDE SEQUENCE [LARGE SCALE GENOMIC DNA]</scope>
    <source>
        <strain evidence="1">DSM 10669</strain>
    </source>
</reference>
<evidence type="ECO:0000313" key="1">
    <source>
        <dbReference type="EMBL" id="XFO67213.1"/>
    </source>
</evidence>
<name>A0ABZ3IPB8_9FIRM</name>
<accession>A0ABZ3IPB8</accession>
<protein>
    <recommendedName>
        <fullName evidence="3">DUF2877 domain-containing protein</fullName>
    </recommendedName>
</protein>
<evidence type="ECO:0000313" key="2">
    <source>
        <dbReference type="Proteomes" id="UP000216752"/>
    </source>
</evidence>
<dbReference type="RefSeq" id="WP_211289794.1">
    <property type="nucleotide sequence ID" value="NZ_CP155573.1"/>
</dbReference>
<dbReference type="InterPro" id="IPR021530">
    <property type="entry name" value="AllH-like"/>
</dbReference>
<keyword evidence="2" id="KW-1185">Reference proteome</keyword>
<sequence>MRLLNAAAISEDLFLSAEGTIGQIKSIHHDYINILTSDGIVTLVRSGMDHIPFGIEVDLVDGWLNFELKQQMVRYFADAIVIGENLAVRGLQTCSRFSCQVSYDSLTGAVDFLPRLRRLQQLCNDADKGGGILAYVGQYDAKMFCSRSKIPSLIDARIPQAVKMLIAGILENKGSLINEGICGLLGVGPGSTPSGDDFLLGFLSGIIHVQPENCQQAAKKMAQHLVVNAPQLTTFMSVEYIKYGVKGLYHQRVGEMIRSFGAGAEQEMIDKVRQLMQLGHFSGVDFLVGFVYGGFTALSAGTPPKRKESVNENS</sequence>
<dbReference type="Pfam" id="PF11392">
    <property type="entry name" value="AllH"/>
    <property type="match status" value="1"/>
</dbReference>
<gene>
    <name evidence="1" type="ORF">SPSIL_034070</name>
</gene>
<evidence type="ECO:0008006" key="3">
    <source>
        <dbReference type="Google" id="ProtNLM"/>
    </source>
</evidence>
<organism evidence="1 2">
    <name type="scientific">Sporomusa silvacetica DSM 10669</name>
    <dbReference type="NCBI Taxonomy" id="1123289"/>
    <lineage>
        <taxon>Bacteria</taxon>
        <taxon>Bacillati</taxon>
        <taxon>Bacillota</taxon>
        <taxon>Negativicutes</taxon>
        <taxon>Selenomonadales</taxon>
        <taxon>Sporomusaceae</taxon>
        <taxon>Sporomusa</taxon>
    </lineage>
</organism>
<dbReference type="EMBL" id="CP155573">
    <property type="protein sequence ID" value="XFO67213.1"/>
    <property type="molecule type" value="Genomic_DNA"/>
</dbReference>